<feature type="region of interest" description="Disordered" evidence="1">
    <location>
        <begin position="100"/>
        <end position="143"/>
    </location>
</feature>
<sequence>MAKFVSMPGLPVCLSLCLSACLSACLPWLCPRVFDQHSFARSTTQELYSNMAVKSKSAALCSFSSYRSPSPNRAAVRVRERERKRERAVHQWLCVGSPSPSSWVGAGQARQGRQDRADSLEGGSELPSDCGSGPAPPLNAAKKPWRRQGRLGATDYYYYDYCCCHLLGQNTSLDRQGQGHSSSKPARFPPSKRIYMTGLDDTSAPCRLGVYVSILQTFTVTVAVVAGAVQRPVPACLDGN</sequence>
<evidence type="ECO:0000256" key="2">
    <source>
        <dbReference type="SAM" id="SignalP"/>
    </source>
</evidence>
<organism evidence="3 4">
    <name type="scientific">Pseudovirgaria hyperparasitica</name>
    <dbReference type="NCBI Taxonomy" id="470096"/>
    <lineage>
        <taxon>Eukaryota</taxon>
        <taxon>Fungi</taxon>
        <taxon>Dikarya</taxon>
        <taxon>Ascomycota</taxon>
        <taxon>Pezizomycotina</taxon>
        <taxon>Dothideomycetes</taxon>
        <taxon>Dothideomycetes incertae sedis</taxon>
        <taxon>Acrospermales</taxon>
        <taxon>Acrospermaceae</taxon>
        <taxon>Pseudovirgaria</taxon>
    </lineage>
</organism>
<keyword evidence="2" id="KW-0732">Signal</keyword>
<name>A0A6A6VVW5_9PEZI</name>
<dbReference type="RefSeq" id="XP_033596387.1">
    <property type="nucleotide sequence ID" value="XM_033745804.1"/>
</dbReference>
<dbReference type="GeneID" id="54486858"/>
<proteinExistence type="predicted"/>
<dbReference type="AlphaFoldDB" id="A0A6A6VVW5"/>
<dbReference type="EMBL" id="ML996582">
    <property type="protein sequence ID" value="KAF2753936.1"/>
    <property type="molecule type" value="Genomic_DNA"/>
</dbReference>
<keyword evidence="4" id="KW-1185">Reference proteome</keyword>
<gene>
    <name evidence="3" type="ORF">EJ05DRAFT_489649</name>
</gene>
<feature type="signal peptide" evidence="2">
    <location>
        <begin position="1"/>
        <end position="23"/>
    </location>
</feature>
<reference evidence="3" key="1">
    <citation type="journal article" date="2020" name="Stud. Mycol.">
        <title>101 Dothideomycetes genomes: a test case for predicting lifestyles and emergence of pathogens.</title>
        <authorList>
            <person name="Haridas S."/>
            <person name="Albert R."/>
            <person name="Binder M."/>
            <person name="Bloem J."/>
            <person name="Labutti K."/>
            <person name="Salamov A."/>
            <person name="Andreopoulos B."/>
            <person name="Baker S."/>
            <person name="Barry K."/>
            <person name="Bills G."/>
            <person name="Bluhm B."/>
            <person name="Cannon C."/>
            <person name="Castanera R."/>
            <person name="Culley D."/>
            <person name="Daum C."/>
            <person name="Ezra D."/>
            <person name="Gonzalez J."/>
            <person name="Henrissat B."/>
            <person name="Kuo A."/>
            <person name="Liang C."/>
            <person name="Lipzen A."/>
            <person name="Lutzoni F."/>
            <person name="Magnuson J."/>
            <person name="Mondo S."/>
            <person name="Nolan M."/>
            <person name="Ohm R."/>
            <person name="Pangilinan J."/>
            <person name="Park H.-J."/>
            <person name="Ramirez L."/>
            <person name="Alfaro M."/>
            <person name="Sun H."/>
            <person name="Tritt A."/>
            <person name="Yoshinaga Y."/>
            <person name="Zwiers L.-H."/>
            <person name="Turgeon B."/>
            <person name="Goodwin S."/>
            <person name="Spatafora J."/>
            <person name="Crous P."/>
            <person name="Grigoriev I."/>
        </authorList>
    </citation>
    <scope>NUCLEOTIDE SEQUENCE</scope>
    <source>
        <strain evidence="3">CBS 121739</strain>
    </source>
</reference>
<feature type="chain" id="PRO_5025443544" description="Secreted protein" evidence="2">
    <location>
        <begin position="24"/>
        <end position="240"/>
    </location>
</feature>
<evidence type="ECO:0000313" key="4">
    <source>
        <dbReference type="Proteomes" id="UP000799437"/>
    </source>
</evidence>
<accession>A0A6A6VVW5</accession>
<evidence type="ECO:0000313" key="3">
    <source>
        <dbReference type="EMBL" id="KAF2753936.1"/>
    </source>
</evidence>
<evidence type="ECO:0008006" key="5">
    <source>
        <dbReference type="Google" id="ProtNLM"/>
    </source>
</evidence>
<evidence type="ECO:0000256" key="1">
    <source>
        <dbReference type="SAM" id="MobiDB-lite"/>
    </source>
</evidence>
<protein>
    <recommendedName>
        <fullName evidence="5">Secreted protein</fullName>
    </recommendedName>
</protein>
<dbReference type="Proteomes" id="UP000799437">
    <property type="component" value="Unassembled WGS sequence"/>
</dbReference>